<dbReference type="Proteomes" id="UP000285146">
    <property type="component" value="Unassembled WGS sequence"/>
</dbReference>
<dbReference type="EMBL" id="LKEB01000007">
    <property type="protein sequence ID" value="ROW16047.1"/>
    <property type="molecule type" value="Genomic_DNA"/>
</dbReference>
<accession>A0A423XIG1</accession>
<reference evidence="2 3" key="1">
    <citation type="submission" date="2015-09" db="EMBL/GenBank/DDBJ databases">
        <title>Host preference determinants of Valsa canker pathogens revealed by comparative genomics.</title>
        <authorList>
            <person name="Yin Z."/>
            <person name="Huang L."/>
        </authorList>
    </citation>
    <scope>NUCLEOTIDE SEQUENCE [LARGE SCALE GENOMIC DNA]</scope>
    <source>
        <strain evidence="2 3">SXYLt</strain>
    </source>
</reference>
<dbReference type="GO" id="GO:0022904">
    <property type="term" value="P:respiratory electron transport chain"/>
    <property type="evidence" value="ECO:0007669"/>
    <property type="project" value="TreeGrafter"/>
</dbReference>
<comment type="caution">
    <text evidence="2">The sequence shown here is derived from an EMBL/GenBank/DDBJ whole genome shotgun (WGS) entry which is preliminary data.</text>
</comment>
<evidence type="ECO:0000313" key="3">
    <source>
        <dbReference type="Proteomes" id="UP000285146"/>
    </source>
</evidence>
<sequence length="115" mass="12781">MSSPVNPELRRQVIAIYKGAILLKPCSCLEPRADPSSTGGSTNVPLPHCSSVLGCVLTYSDPELLYLGREYPQGYDFFRPRLHKAFMGNAGLRDEQKIKEGIARAEFVRKEIEAL</sequence>
<dbReference type="InParanoid" id="A0A423XIG1"/>
<proteinExistence type="inferred from homology"/>
<evidence type="ECO:0000313" key="2">
    <source>
        <dbReference type="EMBL" id="ROW16047.1"/>
    </source>
</evidence>
<gene>
    <name evidence="2" type="ORF">VPNG_02503</name>
</gene>
<evidence type="ECO:0000256" key="1">
    <source>
        <dbReference type="ARBA" id="ARBA00009508"/>
    </source>
</evidence>
<dbReference type="AlphaFoldDB" id="A0A423XIG1"/>
<comment type="similarity">
    <text evidence="1">Belongs to the complex I LYR family.</text>
</comment>
<dbReference type="InterPro" id="IPR052000">
    <property type="entry name" value="ETFRF1"/>
</dbReference>
<dbReference type="GO" id="GO:0005739">
    <property type="term" value="C:mitochondrion"/>
    <property type="evidence" value="ECO:0007669"/>
    <property type="project" value="TreeGrafter"/>
</dbReference>
<dbReference type="STRING" id="1230097.A0A423XIG1"/>
<dbReference type="GO" id="GO:0090324">
    <property type="term" value="P:negative regulation of oxidative phosphorylation"/>
    <property type="evidence" value="ECO:0007669"/>
    <property type="project" value="InterPro"/>
</dbReference>
<name>A0A423XIG1_9PEZI</name>
<keyword evidence="3" id="KW-1185">Reference proteome</keyword>
<protein>
    <submittedName>
        <fullName evidence="2">Uncharacterized protein</fullName>
    </submittedName>
</protein>
<dbReference type="Pfam" id="PF13233">
    <property type="entry name" value="Complex1_LYR_2"/>
    <property type="match status" value="1"/>
</dbReference>
<organism evidence="2 3">
    <name type="scientific">Cytospora leucostoma</name>
    <dbReference type="NCBI Taxonomy" id="1230097"/>
    <lineage>
        <taxon>Eukaryota</taxon>
        <taxon>Fungi</taxon>
        <taxon>Dikarya</taxon>
        <taxon>Ascomycota</taxon>
        <taxon>Pezizomycotina</taxon>
        <taxon>Sordariomycetes</taxon>
        <taxon>Sordariomycetidae</taxon>
        <taxon>Diaporthales</taxon>
        <taxon>Cytosporaceae</taxon>
        <taxon>Cytospora</taxon>
    </lineage>
</organism>
<dbReference type="InterPro" id="IPR045296">
    <property type="entry name" value="Complex1_LYR_ETFRF1_LYRM5"/>
</dbReference>
<dbReference type="OrthoDB" id="10258445at2759"/>
<dbReference type="CDD" id="cd20265">
    <property type="entry name" value="Complex1_LYR_ETFRF1_LYRM5"/>
    <property type="match status" value="1"/>
</dbReference>
<dbReference type="PANTHER" id="PTHR21024:SF0">
    <property type="entry name" value="ELECTRON TRANSFER FLAVOPROTEIN REGULATORY FACTOR 1"/>
    <property type="match status" value="1"/>
</dbReference>
<dbReference type="PANTHER" id="PTHR21024">
    <property type="entry name" value="GROWTH HORMONE-INDUCIBLE SOLUBLE PROTEIN-RELATED"/>
    <property type="match status" value="1"/>
</dbReference>